<dbReference type="GO" id="GO:0015297">
    <property type="term" value="F:antiporter activity"/>
    <property type="evidence" value="ECO:0007669"/>
    <property type="project" value="InterPro"/>
</dbReference>
<evidence type="ECO:0000313" key="3">
    <source>
        <dbReference type="EMBL" id="KRZ98585.1"/>
    </source>
</evidence>
<accession>A0A0V1PR06</accession>
<comment type="caution">
    <text evidence="3">The sequence shown here is derived from an EMBL/GenBank/DDBJ whole genome shotgun (WGS) entry which is preliminary data.</text>
</comment>
<keyword evidence="2" id="KW-0472">Membrane</keyword>
<protein>
    <submittedName>
        <fullName evidence="3">Uncharacterized protein</fullName>
    </submittedName>
</protein>
<dbReference type="Proteomes" id="UP000054251">
    <property type="component" value="Unassembled WGS sequence"/>
</dbReference>
<dbReference type="RefSeq" id="XP_015464688.1">
    <property type="nucleotide sequence ID" value="XM_015614480.1"/>
</dbReference>
<comment type="similarity">
    <text evidence="1">Belongs to the multi antimicrobial extrusion (MATE) (TC 2.A.66.1) family.</text>
</comment>
<dbReference type="GO" id="GO:0042910">
    <property type="term" value="F:xenobiotic transmembrane transporter activity"/>
    <property type="evidence" value="ECO:0007669"/>
    <property type="project" value="InterPro"/>
</dbReference>
<keyword evidence="4" id="KW-1185">Reference proteome</keyword>
<feature type="transmembrane region" description="Helical" evidence="2">
    <location>
        <begin position="169"/>
        <end position="190"/>
    </location>
</feature>
<dbReference type="GO" id="GO:0016020">
    <property type="term" value="C:membrane"/>
    <property type="evidence" value="ECO:0007669"/>
    <property type="project" value="InterPro"/>
</dbReference>
<dbReference type="PANTHER" id="PTHR11206">
    <property type="entry name" value="MULTIDRUG RESISTANCE PROTEIN"/>
    <property type="match status" value="1"/>
</dbReference>
<sequence length="207" mass="22223">MLLSEFIAFEILTLSASRFGTSALAAQSVASTIATLSFQVPFGVSVAISTRIANYIGAHDLESARIANKVAYMLAVIIGITNFCLLIGGRSIIANGFTNDQRVIAIAVKVLTVLGINQLYDCANVLFAGCLRGQGRQKLGSSLNLIAYYVIAIPLALILAFKLDLGLIGLWYGLGFGILLLAISEAWFVFHSDWSEIAESSSKRNQE</sequence>
<gene>
    <name evidence="3" type="ORF">AC631_05651</name>
</gene>
<dbReference type="AlphaFoldDB" id="A0A0V1PR06"/>
<proteinExistence type="inferred from homology"/>
<feature type="transmembrane region" description="Helical" evidence="2">
    <location>
        <begin position="143"/>
        <end position="163"/>
    </location>
</feature>
<dbReference type="GeneID" id="26842660"/>
<evidence type="ECO:0000256" key="2">
    <source>
        <dbReference type="SAM" id="Phobius"/>
    </source>
</evidence>
<evidence type="ECO:0000313" key="4">
    <source>
        <dbReference type="Proteomes" id="UP000054251"/>
    </source>
</evidence>
<name>A0A0V1PR06_9ASCO</name>
<keyword evidence="2" id="KW-1133">Transmembrane helix</keyword>
<feature type="transmembrane region" description="Helical" evidence="2">
    <location>
        <begin position="104"/>
        <end position="131"/>
    </location>
</feature>
<dbReference type="OrthoDB" id="2126698at2759"/>
<keyword evidence="2" id="KW-0812">Transmembrane</keyword>
<reference evidence="3 4" key="1">
    <citation type="submission" date="2015-11" db="EMBL/GenBank/DDBJ databases">
        <title>The genome of Debaryomyces fabryi.</title>
        <authorList>
            <person name="Tafer H."/>
            <person name="Lopandic K."/>
        </authorList>
    </citation>
    <scope>NUCLEOTIDE SEQUENCE [LARGE SCALE GENOMIC DNA]</scope>
    <source>
        <strain evidence="3 4">CBS 789</strain>
    </source>
</reference>
<dbReference type="Pfam" id="PF01554">
    <property type="entry name" value="MatE"/>
    <property type="match status" value="1"/>
</dbReference>
<organism evidence="3 4">
    <name type="scientific">Debaryomyces fabryi</name>
    <dbReference type="NCBI Taxonomy" id="58627"/>
    <lineage>
        <taxon>Eukaryota</taxon>
        <taxon>Fungi</taxon>
        <taxon>Dikarya</taxon>
        <taxon>Ascomycota</taxon>
        <taxon>Saccharomycotina</taxon>
        <taxon>Pichiomycetes</taxon>
        <taxon>Debaryomycetaceae</taxon>
        <taxon>Debaryomyces</taxon>
    </lineage>
</organism>
<evidence type="ECO:0000256" key="1">
    <source>
        <dbReference type="ARBA" id="ARBA00010199"/>
    </source>
</evidence>
<feature type="transmembrane region" description="Helical" evidence="2">
    <location>
        <begin position="35"/>
        <end position="58"/>
    </location>
</feature>
<dbReference type="EMBL" id="LMYN01000247">
    <property type="protein sequence ID" value="KRZ98585.1"/>
    <property type="molecule type" value="Genomic_DNA"/>
</dbReference>
<feature type="transmembrane region" description="Helical" evidence="2">
    <location>
        <begin position="70"/>
        <end position="92"/>
    </location>
</feature>
<dbReference type="InterPro" id="IPR002528">
    <property type="entry name" value="MATE_fam"/>
</dbReference>